<proteinExistence type="inferred from homology"/>
<dbReference type="InterPro" id="IPR001567">
    <property type="entry name" value="Pept_M3A_M3B_dom"/>
</dbReference>
<dbReference type="Pfam" id="PF01432">
    <property type="entry name" value="Peptidase_M3"/>
    <property type="match status" value="1"/>
</dbReference>
<evidence type="ECO:0000313" key="12">
    <source>
        <dbReference type="EMBL" id="PTX60019.1"/>
    </source>
</evidence>
<dbReference type="SUPFAM" id="SSF55486">
    <property type="entry name" value="Metalloproteases ('zincins'), catalytic domain"/>
    <property type="match status" value="1"/>
</dbReference>
<keyword evidence="6 9" id="KW-0482">Metalloprotease</keyword>
<keyword evidence="2 9" id="KW-0645">Protease</keyword>
<dbReference type="GO" id="GO:0006508">
    <property type="term" value="P:proteolysis"/>
    <property type="evidence" value="ECO:0007669"/>
    <property type="project" value="UniProtKB-KW"/>
</dbReference>
<dbReference type="InterPro" id="IPR045666">
    <property type="entry name" value="OpdA_N"/>
</dbReference>
<dbReference type="GO" id="GO:0004222">
    <property type="term" value="F:metalloendopeptidase activity"/>
    <property type="evidence" value="ECO:0007669"/>
    <property type="project" value="UniProtKB-EC"/>
</dbReference>
<dbReference type="InterPro" id="IPR024077">
    <property type="entry name" value="Neurolysin/TOP_dom2"/>
</dbReference>
<comment type="caution">
    <text evidence="12">The sequence shown here is derived from an EMBL/GenBank/DDBJ whole genome shotgun (WGS) entry which is preliminary data.</text>
</comment>
<dbReference type="Gene3D" id="1.10.1370.40">
    <property type="match status" value="1"/>
</dbReference>
<gene>
    <name evidence="12" type="ORF">C8N46_10725</name>
</gene>
<dbReference type="PANTHER" id="PTHR43660">
    <property type="entry name" value="DIPEPTIDYL CARBOXYPEPTIDASE"/>
    <property type="match status" value="1"/>
</dbReference>
<feature type="domain" description="Oligopeptidase A N-terminal" evidence="11">
    <location>
        <begin position="64"/>
        <end position="182"/>
    </location>
</feature>
<dbReference type="InterPro" id="IPR024079">
    <property type="entry name" value="MetalloPept_cat_dom_sf"/>
</dbReference>
<comment type="catalytic activity">
    <reaction evidence="7">
        <text>Hydrolysis of oligopeptides, with broad specificity. Gly or Ala commonly occur as P1 or P1' residues, but more distant residues are also important, as is shown by the fact that Z-Gly-Pro-Gly-|-Gly-Pro-Ala is cleaved, but not Z-(Gly)(5).</text>
        <dbReference type="EC" id="3.4.24.70"/>
    </reaction>
</comment>
<comment type="similarity">
    <text evidence="1 9">Belongs to the peptidase M3 family.</text>
</comment>
<dbReference type="AlphaFoldDB" id="A0A2T6BVB4"/>
<dbReference type="CDD" id="cd06456">
    <property type="entry name" value="M3A_DCP"/>
    <property type="match status" value="1"/>
</dbReference>
<keyword evidence="5 9" id="KW-0862">Zinc</keyword>
<dbReference type="InterPro" id="IPR045090">
    <property type="entry name" value="Pept_M3A_M3B"/>
</dbReference>
<evidence type="ECO:0000256" key="5">
    <source>
        <dbReference type="ARBA" id="ARBA00022833"/>
    </source>
</evidence>
<dbReference type="FunFam" id="3.40.390.10:FF:000009">
    <property type="entry name" value="Oligopeptidase A"/>
    <property type="match status" value="1"/>
</dbReference>
<dbReference type="OrthoDB" id="9773538at2"/>
<dbReference type="GO" id="GO:0004180">
    <property type="term" value="F:carboxypeptidase activity"/>
    <property type="evidence" value="ECO:0007669"/>
    <property type="project" value="TreeGrafter"/>
</dbReference>
<evidence type="ECO:0000313" key="13">
    <source>
        <dbReference type="Proteomes" id="UP000244090"/>
    </source>
</evidence>
<keyword evidence="13" id="KW-1185">Reference proteome</keyword>
<name>A0A2T6BVB4_9FLAO</name>
<dbReference type="PANTHER" id="PTHR43660:SF1">
    <property type="entry name" value="DIPEPTIDYL CARBOXYPEPTIDASE"/>
    <property type="match status" value="1"/>
</dbReference>
<evidence type="ECO:0000256" key="1">
    <source>
        <dbReference type="ARBA" id="ARBA00006040"/>
    </source>
</evidence>
<evidence type="ECO:0000256" key="2">
    <source>
        <dbReference type="ARBA" id="ARBA00022670"/>
    </source>
</evidence>
<feature type="domain" description="Peptidase M3A/M3B catalytic" evidence="10">
    <location>
        <begin position="258"/>
        <end position="707"/>
    </location>
</feature>
<evidence type="ECO:0000256" key="8">
    <source>
        <dbReference type="ARBA" id="ARBA00026100"/>
    </source>
</evidence>
<dbReference type="Gene3D" id="1.10.1370.10">
    <property type="entry name" value="Neurolysin, domain 3"/>
    <property type="match status" value="1"/>
</dbReference>
<dbReference type="Gene3D" id="3.40.390.10">
    <property type="entry name" value="Collagenase (Catalytic Domain)"/>
    <property type="match status" value="1"/>
</dbReference>
<evidence type="ECO:0000256" key="3">
    <source>
        <dbReference type="ARBA" id="ARBA00022723"/>
    </source>
</evidence>
<dbReference type="Pfam" id="PF19310">
    <property type="entry name" value="TOP_N"/>
    <property type="match status" value="1"/>
</dbReference>
<keyword evidence="4 9" id="KW-0378">Hydrolase</keyword>
<dbReference type="GO" id="GO:0005829">
    <property type="term" value="C:cytosol"/>
    <property type="evidence" value="ECO:0007669"/>
    <property type="project" value="TreeGrafter"/>
</dbReference>
<dbReference type="InterPro" id="IPR034005">
    <property type="entry name" value="M3A_DCP"/>
</dbReference>
<evidence type="ECO:0000259" key="11">
    <source>
        <dbReference type="Pfam" id="PF19310"/>
    </source>
</evidence>
<sequence length="710" mass="80607">MKRTSIAIMSSILLFASCKEATPEKKSETTMTDNPLLTEWNTPYGVPPFDKIKSSDYLPAFEVALKENQKEITAITENTEAPTFQNTIEALEFSGKYLKRLQRVFYAVNGANTDDTLKAAAKEITPALAAHNDFINLNAKLYERVKAVYDQKENLNLSEEEKRLLEEAHKQFVRAGISLKGEPQERLREINKRLAKLSGDFSEHLLDETNAFEYHTKDKKDLGNLPANLVDLAKSEAKKRGHEDGYSFTLQRPSINPFLQSSPNREARKILFDGYAMRANNDNENDNKAILSEMAALRLEKAKLLGYESHAAYILSDNMAETPEAVYAFMDKLWPSALAMAKSEREALAKKMASEGVKGDFRGSDWRYYVEKVRKERYNFDEEETRPYFEVNAVRDGVFALAKELFGLEFKEMNDVPKWHEDQQVFEVLEADGKHLGIIYMDFFARPSKRGGAWMNALRSQKNVDGMVTPIVTNNFNYPAPTADSPSLLSFTEAETLFHEFGHALHGLFSNVKYESLSGTNVPRDFVEFPSQVMENWMSEPQVLRMFAKHYKTGEVIPDAMIKKMKDANSFNGGFATVEYMAAAYLDMAWHSKTADIPTDVNAFEKEAMNKLGLIDEIIPRYRSTYFGHIFSSPVGYSSGYYSYLWSEVLDADAFQAFKDTGNLFDSATAKRYRKMLSMGGSQSGMDLYKTFRGAEPKIEPLLKKKGFVK</sequence>
<dbReference type="GO" id="GO:0046872">
    <property type="term" value="F:metal ion binding"/>
    <property type="evidence" value="ECO:0007669"/>
    <property type="project" value="UniProtKB-UniRule"/>
</dbReference>
<comment type="cofactor">
    <cofactor evidence="9">
        <name>Zn(2+)</name>
        <dbReference type="ChEBI" id="CHEBI:29105"/>
    </cofactor>
    <text evidence="9">Binds 1 zinc ion.</text>
</comment>
<evidence type="ECO:0000256" key="7">
    <source>
        <dbReference type="ARBA" id="ARBA00024603"/>
    </source>
</evidence>
<dbReference type="PROSITE" id="PS51257">
    <property type="entry name" value="PROKAR_LIPOPROTEIN"/>
    <property type="match status" value="1"/>
</dbReference>
<keyword evidence="3 9" id="KW-0479">Metal-binding</keyword>
<dbReference type="Proteomes" id="UP000244090">
    <property type="component" value="Unassembled WGS sequence"/>
</dbReference>
<dbReference type="EC" id="3.4.24.70" evidence="8"/>
<evidence type="ECO:0000256" key="9">
    <source>
        <dbReference type="RuleBase" id="RU003435"/>
    </source>
</evidence>
<accession>A0A2T6BVB4</accession>
<protein>
    <recommendedName>
        <fullName evidence="8">oligopeptidase A</fullName>
        <ecNumber evidence="8">3.4.24.70</ecNumber>
    </recommendedName>
</protein>
<dbReference type="EMBL" id="QBKT01000007">
    <property type="protein sequence ID" value="PTX60019.1"/>
    <property type="molecule type" value="Genomic_DNA"/>
</dbReference>
<evidence type="ECO:0000256" key="4">
    <source>
        <dbReference type="ARBA" id="ARBA00022801"/>
    </source>
</evidence>
<evidence type="ECO:0000256" key="6">
    <source>
        <dbReference type="ARBA" id="ARBA00023049"/>
    </source>
</evidence>
<reference evidence="12 13" key="1">
    <citation type="submission" date="2018-04" db="EMBL/GenBank/DDBJ databases">
        <title>Genomic Encyclopedia of Archaeal and Bacterial Type Strains, Phase II (KMG-II): from individual species to whole genera.</title>
        <authorList>
            <person name="Goeker M."/>
        </authorList>
    </citation>
    <scope>NUCLEOTIDE SEQUENCE [LARGE SCALE GENOMIC DNA]</scope>
    <source>
        <strain evidence="12 13">DSM 25731</strain>
    </source>
</reference>
<dbReference type="RefSeq" id="WP_108115647.1">
    <property type="nucleotide sequence ID" value="NZ_QBKT01000007.1"/>
</dbReference>
<organism evidence="12 13">
    <name type="scientific">Kordia periserrulae</name>
    <dbReference type="NCBI Taxonomy" id="701523"/>
    <lineage>
        <taxon>Bacteria</taxon>
        <taxon>Pseudomonadati</taxon>
        <taxon>Bacteroidota</taxon>
        <taxon>Flavobacteriia</taxon>
        <taxon>Flavobacteriales</taxon>
        <taxon>Flavobacteriaceae</taxon>
        <taxon>Kordia</taxon>
    </lineage>
</organism>
<evidence type="ECO:0000259" key="10">
    <source>
        <dbReference type="Pfam" id="PF01432"/>
    </source>
</evidence>